<accession>A0ABU0F8K3</accession>
<organism evidence="1 2">
    <name type="scientific">Labrys monachus</name>
    <dbReference type="NCBI Taxonomy" id="217067"/>
    <lineage>
        <taxon>Bacteria</taxon>
        <taxon>Pseudomonadati</taxon>
        <taxon>Pseudomonadota</taxon>
        <taxon>Alphaproteobacteria</taxon>
        <taxon>Hyphomicrobiales</taxon>
        <taxon>Xanthobacteraceae</taxon>
        <taxon>Labrys</taxon>
    </lineage>
</organism>
<keyword evidence="2" id="KW-1185">Reference proteome</keyword>
<evidence type="ECO:0000313" key="2">
    <source>
        <dbReference type="Proteomes" id="UP001237448"/>
    </source>
</evidence>
<protein>
    <submittedName>
        <fullName evidence="1">Uncharacterized protein</fullName>
    </submittedName>
</protein>
<sequence>MTQPTTDDTPPLLTEPQRAALRAFADVIAPGTARQPSAADIDLAGAPVDLALAARPDLQPPLAALLDRLDTADPSEEIRRLEADDRPAFGILMLVVAGAYYMDPRVRAALGYAGQTPPPPTASGD</sequence>
<dbReference type="Proteomes" id="UP001237448">
    <property type="component" value="Unassembled WGS sequence"/>
</dbReference>
<name>A0ABU0F8K3_9HYPH</name>
<proteinExistence type="predicted"/>
<comment type="caution">
    <text evidence="1">The sequence shown here is derived from an EMBL/GenBank/DDBJ whole genome shotgun (WGS) entry which is preliminary data.</text>
</comment>
<reference evidence="1 2" key="1">
    <citation type="submission" date="2023-07" db="EMBL/GenBank/DDBJ databases">
        <title>Genomic Encyclopedia of Type Strains, Phase IV (KMG-IV): sequencing the most valuable type-strain genomes for metagenomic binning, comparative biology and taxonomic classification.</title>
        <authorList>
            <person name="Goeker M."/>
        </authorList>
    </citation>
    <scope>NUCLEOTIDE SEQUENCE [LARGE SCALE GENOMIC DNA]</scope>
    <source>
        <strain evidence="1 2">DSM 5896</strain>
    </source>
</reference>
<gene>
    <name evidence="1" type="ORF">J3R73_000731</name>
</gene>
<dbReference type="RefSeq" id="WP_307422481.1">
    <property type="nucleotide sequence ID" value="NZ_JAUSVK010000001.1"/>
</dbReference>
<evidence type="ECO:0000313" key="1">
    <source>
        <dbReference type="EMBL" id="MDQ0390939.1"/>
    </source>
</evidence>
<dbReference type="EMBL" id="JAUSVK010000001">
    <property type="protein sequence ID" value="MDQ0390939.1"/>
    <property type="molecule type" value="Genomic_DNA"/>
</dbReference>